<feature type="domain" description="WRKY19-like zinc finger" evidence="2">
    <location>
        <begin position="352"/>
        <end position="376"/>
    </location>
</feature>
<name>A0AAV1DAB3_OLDCO</name>
<reference evidence="3" key="1">
    <citation type="submission" date="2023-03" db="EMBL/GenBank/DDBJ databases">
        <authorList>
            <person name="Julca I."/>
        </authorList>
    </citation>
    <scope>NUCLEOTIDE SEQUENCE</scope>
</reference>
<feature type="domain" description="WRKY19-like zinc finger" evidence="2">
    <location>
        <begin position="276"/>
        <end position="300"/>
    </location>
</feature>
<evidence type="ECO:0000256" key="1">
    <source>
        <dbReference type="SAM" id="MobiDB-lite"/>
    </source>
</evidence>
<dbReference type="EMBL" id="OX459121">
    <property type="protein sequence ID" value="CAI9103980.1"/>
    <property type="molecule type" value="Genomic_DNA"/>
</dbReference>
<protein>
    <submittedName>
        <fullName evidence="3">OLC1v1002580C1</fullName>
    </submittedName>
</protein>
<feature type="region of interest" description="Disordered" evidence="1">
    <location>
        <begin position="180"/>
        <end position="224"/>
    </location>
</feature>
<feature type="compositionally biased region" description="Polar residues" evidence="1">
    <location>
        <begin position="180"/>
        <end position="218"/>
    </location>
</feature>
<proteinExistence type="predicted"/>
<evidence type="ECO:0000313" key="4">
    <source>
        <dbReference type="Proteomes" id="UP001161247"/>
    </source>
</evidence>
<dbReference type="Pfam" id="PF24906">
    <property type="entry name" value="Zf_WRKY19"/>
    <property type="match status" value="6"/>
</dbReference>
<organism evidence="3 4">
    <name type="scientific">Oldenlandia corymbosa var. corymbosa</name>
    <dbReference type="NCBI Taxonomy" id="529605"/>
    <lineage>
        <taxon>Eukaryota</taxon>
        <taxon>Viridiplantae</taxon>
        <taxon>Streptophyta</taxon>
        <taxon>Embryophyta</taxon>
        <taxon>Tracheophyta</taxon>
        <taxon>Spermatophyta</taxon>
        <taxon>Magnoliopsida</taxon>
        <taxon>eudicotyledons</taxon>
        <taxon>Gunneridae</taxon>
        <taxon>Pentapetalae</taxon>
        <taxon>asterids</taxon>
        <taxon>lamiids</taxon>
        <taxon>Gentianales</taxon>
        <taxon>Rubiaceae</taxon>
        <taxon>Rubioideae</taxon>
        <taxon>Spermacoceae</taxon>
        <taxon>Hedyotis-Oldenlandia complex</taxon>
        <taxon>Oldenlandia</taxon>
    </lineage>
</organism>
<sequence>MDSHQNAVFMSPTVEMSKSNFSDTALRLDCFGYGGSKSSVFGGNQTAGHHATTPDDGCRLVLGLGPTPSTYSDKFCQLGTDKKKGVTAIVRQGLSSDGDSLKLGLSAAGSDDNSNVLEYSASVQSNFNTPRQTNRVSPDGRKILVPVVDEGSTSAKKSGGYLTTFFIGPKIDNSKMVAQTEEQSELDTNSLCHRSQLSSEPSIVSDYSRSTISGSTTSADHRTSNPKRCKFIGCAKGARGATGFCIGHGGGQRCQKLGCSKGAESRTAFCKAHGGGRRCQELGCTKSAEGKTDLCIAHGGGRRCSYEGGCTKAARGKSGLCIRHGGGKRCKVEGCTRSAEGQIGLCISHGGGRRCQFPGCTKGAQGSTSLCKAHGGGKRCIFAGCTKGAEGSTPLCKGHGGGKRCLFDGGGICPKSVHGGTNFCVAHGGGKRCSVAGCTKSARGRTDCCVRHGGGKRCKVENCGKSAQGSTDFCKAHGGGKRCSYGGGKCEKFARGKSGLCAAHTSLVQGQETSKGSMIGPGLFHGLVSAASTARSNVERSYSSCGASMMSGSTGSPIERPAKRQQLIPPQVLVPLSMKASSSHQVPSCSEKEAERNPGFRIPTGSSNAGKGLNLVLTEGRVHGGGLMSLLGGNLRNATINEL</sequence>
<accession>A0AAV1DAB3</accession>
<feature type="domain" description="WRKY19-like zinc finger" evidence="2">
    <location>
        <begin position="327"/>
        <end position="351"/>
    </location>
</feature>
<evidence type="ECO:0000259" key="2">
    <source>
        <dbReference type="Pfam" id="PF24906"/>
    </source>
</evidence>
<keyword evidence="4" id="KW-1185">Reference proteome</keyword>
<feature type="domain" description="WRKY19-like zinc finger" evidence="2">
    <location>
        <begin position="455"/>
        <end position="479"/>
    </location>
</feature>
<dbReference type="Proteomes" id="UP001161247">
    <property type="component" value="Chromosome 4"/>
</dbReference>
<dbReference type="PANTHER" id="PTHR31827:SF1">
    <property type="entry name" value="EMB|CAB89363.1"/>
    <property type="match status" value="1"/>
</dbReference>
<dbReference type="PANTHER" id="PTHR31827">
    <property type="entry name" value="EMB|CAB89363.1"/>
    <property type="match status" value="1"/>
</dbReference>
<dbReference type="InterPro" id="IPR056866">
    <property type="entry name" value="Znf_WRKY19"/>
</dbReference>
<dbReference type="AlphaFoldDB" id="A0AAV1DAB3"/>
<feature type="region of interest" description="Disordered" evidence="1">
    <location>
        <begin position="586"/>
        <end position="606"/>
    </location>
</feature>
<gene>
    <name evidence="3" type="ORF">OLC1_LOCUS13014</name>
</gene>
<evidence type="ECO:0000313" key="3">
    <source>
        <dbReference type="EMBL" id="CAI9103980.1"/>
    </source>
</evidence>
<feature type="domain" description="WRKY19-like zinc finger" evidence="2">
    <location>
        <begin position="430"/>
        <end position="454"/>
    </location>
</feature>
<feature type="domain" description="WRKY19-like zinc finger" evidence="2">
    <location>
        <begin position="251"/>
        <end position="275"/>
    </location>
</feature>